<dbReference type="SUPFAM" id="SSF51695">
    <property type="entry name" value="PLC-like phosphodiesterases"/>
    <property type="match status" value="1"/>
</dbReference>
<comment type="caution">
    <text evidence="2">The sequence shown here is derived from an EMBL/GenBank/DDBJ whole genome shotgun (WGS) entry which is preliminary data.</text>
</comment>
<evidence type="ECO:0000313" key="2">
    <source>
        <dbReference type="EMBL" id="KIH90453.1"/>
    </source>
</evidence>
<dbReference type="HOGENOM" id="CLU_037358_3_0_1"/>
<dbReference type="GO" id="GO:0008081">
    <property type="term" value="F:phosphoric diester hydrolase activity"/>
    <property type="evidence" value="ECO:0007669"/>
    <property type="project" value="InterPro"/>
</dbReference>
<dbReference type="VEuPathDB" id="FungiDB:SPBR_01043"/>
<feature type="signal peptide" evidence="1">
    <location>
        <begin position="1"/>
        <end position="21"/>
    </location>
</feature>
<evidence type="ECO:0008006" key="4">
    <source>
        <dbReference type="Google" id="ProtNLM"/>
    </source>
</evidence>
<dbReference type="EMBL" id="AWTV01000008">
    <property type="protein sequence ID" value="KIH90453.1"/>
    <property type="molecule type" value="Genomic_DNA"/>
</dbReference>
<dbReference type="AlphaFoldDB" id="A0A0C2FH81"/>
<dbReference type="Gene3D" id="3.20.20.190">
    <property type="entry name" value="Phosphatidylinositol (PI) phosphodiesterase"/>
    <property type="match status" value="1"/>
</dbReference>
<dbReference type="PANTHER" id="PTHR13593:SF140">
    <property type="entry name" value="PLC-LIKE PHOSPHODIESTERASE"/>
    <property type="match status" value="1"/>
</dbReference>
<sequence length="186" mass="19755">MRSILNQLLVAAAVLAVAVLAAPSQSDRRDQSCNGSPSLCSRRYSDVTYVGSHDSAFVGLLPTDNQFTSVASQLGQGSHNKNGVIELCHTSCLEKDAGTLASYLTPIKSFLDVNPNEVITLLLTNGDSIPVSQFGTVFSAVGLDSYAYAPSGTLSLDQWPTLAELISSGKRLVVFMGAFYFDVVLT</sequence>
<dbReference type="RefSeq" id="XP_040618463.1">
    <property type="nucleotide sequence ID" value="XM_040759362.1"/>
</dbReference>
<dbReference type="OrthoDB" id="7984201at2759"/>
<dbReference type="GeneID" id="63674283"/>
<reference evidence="2 3" key="1">
    <citation type="journal article" date="2014" name="BMC Genomics">
        <title>Comparative genomics of the major fungal agents of human and animal Sporotrichosis: Sporothrix schenckii and Sporothrix brasiliensis.</title>
        <authorList>
            <person name="Teixeira M.M."/>
            <person name="de Almeida L.G."/>
            <person name="Kubitschek-Barreira P."/>
            <person name="Alves F.L."/>
            <person name="Kioshima E.S."/>
            <person name="Abadio A.K."/>
            <person name="Fernandes L."/>
            <person name="Derengowski L.S."/>
            <person name="Ferreira K.S."/>
            <person name="Souza R.C."/>
            <person name="Ruiz J.C."/>
            <person name="de Andrade N.C."/>
            <person name="Paes H.C."/>
            <person name="Nicola A.M."/>
            <person name="Albuquerque P."/>
            <person name="Gerber A.L."/>
            <person name="Martins V.P."/>
            <person name="Peconick L.D."/>
            <person name="Neto A.V."/>
            <person name="Chaucanez C.B."/>
            <person name="Silva P.A."/>
            <person name="Cunha O.L."/>
            <person name="de Oliveira F.F."/>
            <person name="dos Santos T.C."/>
            <person name="Barros A.L."/>
            <person name="Soares M.A."/>
            <person name="de Oliveira L.M."/>
            <person name="Marini M.M."/>
            <person name="Villalobos-Duno H."/>
            <person name="Cunha M.M."/>
            <person name="de Hoog S."/>
            <person name="da Silveira J.F."/>
            <person name="Henrissat B."/>
            <person name="Nino-Vega G.A."/>
            <person name="Cisalpino P.S."/>
            <person name="Mora-Montes H.M."/>
            <person name="Almeida S.R."/>
            <person name="Stajich J.E."/>
            <person name="Lopes-Bezerra L.M."/>
            <person name="Vasconcelos A.T."/>
            <person name="Felipe M.S."/>
        </authorList>
    </citation>
    <scope>NUCLEOTIDE SEQUENCE [LARGE SCALE GENOMIC DNA]</scope>
    <source>
        <strain evidence="2 3">5110</strain>
    </source>
</reference>
<accession>A0A0C2FH81</accession>
<dbReference type="InterPro" id="IPR017946">
    <property type="entry name" value="PLC-like_Pdiesterase_TIM-brl"/>
</dbReference>
<name>A0A0C2FH81_9PEZI</name>
<dbReference type="GO" id="GO:0006629">
    <property type="term" value="P:lipid metabolic process"/>
    <property type="evidence" value="ECO:0007669"/>
    <property type="project" value="InterPro"/>
</dbReference>
<dbReference type="PANTHER" id="PTHR13593">
    <property type="match status" value="1"/>
</dbReference>
<protein>
    <recommendedName>
        <fullName evidence="4">PLC-like phosphodiesterase</fullName>
    </recommendedName>
</protein>
<feature type="chain" id="PRO_5002165341" description="PLC-like phosphodiesterase" evidence="1">
    <location>
        <begin position="22"/>
        <end position="186"/>
    </location>
</feature>
<dbReference type="Proteomes" id="UP000031575">
    <property type="component" value="Unassembled WGS sequence"/>
</dbReference>
<evidence type="ECO:0000313" key="3">
    <source>
        <dbReference type="Proteomes" id="UP000031575"/>
    </source>
</evidence>
<dbReference type="Pfam" id="PF26146">
    <property type="entry name" value="PI-PLC_X"/>
    <property type="match status" value="1"/>
</dbReference>
<keyword evidence="3" id="KW-1185">Reference proteome</keyword>
<proteinExistence type="predicted"/>
<evidence type="ECO:0000256" key="1">
    <source>
        <dbReference type="SAM" id="SignalP"/>
    </source>
</evidence>
<keyword evidence="1" id="KW-0732">Signal</keyword>
<dbReference type="InterPro" id="IPR051057">
    <property type="entry name" value="PI-PLC_domain"/>
</dbReference>
<gene>
    <name evidence="2" type="ORF">SPBR_01043</name>
</gene>
<organism evidence="2 3">
    <name type="scientific">Sporothrix brasiliensis 5110</name>
    <dbReference type="NCBI Taxonomy" id="1398154"/>
    <lineage>
        <taxon>Eukaryota</taxon>
        <taxon>Fungi</taxon>
        <taxon>Dikarya</taxon>
        <taxon>Ascomycota</taxon>
        <taxon>Pezizomycotina</taxon>
        <taxon>Sordariomycetes</taxon>
        <taxon>Sordariomycetidae</taxon>
        <taxon>Ophiostomatales</taxon>
        <taxon>Ophiostomataceae</taxon>
        <taxon>Sporothrix</taxon>
    </lineage>
</organism>